<dbReference type="PANTHER" id="PTHR48094">
    <property type="entry name" value="PROTEIN/NUCLEIC ACID DEGLYCASE DJ-1-RELATED"/>
    <property type="match status" value="1"/>
</dbReference>
<keyword evidence="7" id="KW-1185">Reference proteome</keyword>
<gene>
    <name evidence="6" type="ORF">B5J99_00775</name>
</gene>
<dbReference type="GeneID" id="303484107"/>
<feature type="chain" id="PRO_5045116713" description="DJ-1/PfpI domain-containing protein" evidence="4">
    <location>
        <begin position="24"/>
        <end position="347"/>
    </location>
</feature>
<dbReference type="RefSeq" id="WP_117351142.1">
    <property type="nucleotide sequence ID" value="NZ_CP020083.1"/>
</dbReference>
<feature type="signal peptide" evidence="4">
    <location>
        <begin position="1"/>
        <end position="23"/>
    </location>
</feature>
<keyword evidence="1" id="KW-0346">Stress response</keyword>
<dbReference type="SUPFAM" id="SSF52317">
    <property type="entry name" value="Class I glutamine amidotransferase-like"/>
    <property type="match status" value="1"/>
</dbReference>
<sequence length="347" mass="36916">MLLRITTMLTCTLAWLVFAPANATTSQYNRVLLVISGHGQEEGKVRPGFEMDELTQAYAVFVDNGLQVDIASPAGGAVVADKFNRDKPYNRRFLADSMAAAKLTATRSIASLDKQDYAAVFIIGGKGAMFDLPVDVQLKALLARTYQAGGVVGAVCHGPAVLMNVLLQGGTSLLEGRSVTGFSNEEEALFGKGWAPAFPVLLENGLRGSGAKFSDAPMMLSHVVTDGRLVTGQNPYSTAAAAEAVIRAMGRTPAPRQPWADERSILLLGQMLNGDAVKARAAFNADPTLYDVPLIAMWGFFRAQSAGSDRGVLTNAVDVMELALPHFSRPELVSAIAEARNTLATMP</sequence>
<feature type="domain" description="DJ-1/PfpI" evidence="5">
    <location>
        <begin position="47"/>
        <end position="246"/>
    </location>
</feature>
<dbReference type="InterPro" id="IPR050325">
    <property type="entry name" value="Prot/Nucl_acid_deglycase"/>
</dbReference>
<evidence type="ECO:0000313" key="6">
    <source>
        <dbReference type="EMBL" id="ASR50184.1"/>
    </source>
</evidence>
<evidence type="ECO:0000256" key="4">
    <source>
        <dbReference type="SAM" id="SignalP"/>
    </source>
</evidence>
<proteinExistence type="inferred from homology"/>
<accession>A0ABN5B244</accession>
<protein>
    <recommendedName>
        <fullName evidence="5">DJ-1/PfpI domain-containing protein</fullName>
    </recommendedName>
</protein>
<dbReference type="Pfam" id="PF01965">
    <property type="entry name" value="DJ-1_PfpI"/>
    <property type="match status" value="1"/>
</dbReference>
<dbReference type="EMBL" id="CP020083">
    <property type="protein sequence ID" value="ASR50184.1"/>
    <property type="molecule type" value="Genomic_DNA"/>
</dbReference>
<evidence type="ECO:0000256" key="1">
    <source>
        <dbReference type="ARBA" id="ARBA00023016"/>
    </source>
</evidence>
<dbReference type="Gene3D" id="3.40.50.880">
    <property type="match status" value="1"/>
</dbReference>
<organism evidence="6 7">
    <name type="scientific">Blastomonas fulva</name>
    <dbReference type="NCBI Taxonomy" id="1550728"/>
    <lineage>
        <taxon>Bacteria</taxon>
        <taxon>Pseudomonadati</taxon>
        <taxon>Pseudomonadota</taxon>
        <taxon>Alphaproteobacteria</taxon>
        <taxon>Sphingomonadales</taxon>
        <taxon>Sphingomonadaceae</taxon>
        <taxon>Blastomonas</taxon>
    </lineage>
</organism>
<evidence type="ECO:0000313" key="7">
    <source>
        <dbReference type="Proteomes" id="UP000258016"/>
    </source>
</evidence>
<dbReference type="InterPro" id="IPR002818">
    <property type="entry name" value="DJ-1/PfpI"/>
</dbReference>
<dbReference type="Proteomes" id="UP000258016">
    <property type="component" value="Chromosome"/>
</dbReference>
<name>A0ABN5B244_9SPHN</name>
<keyword evidence="2" id="KW-0456">Lyase</keyword>
<keyword evidence="4" id="KW-0732">Signal</keyword>
<dbReference type="CDD" id="cd03141">
    <property type="entry name" value="GATase1_Hsp31_like"/>
    <property type="match status" value="1"/>
</dbReference>
<comment type="similarity">
    <text evidence="3">Belongs to the peptidase C56 family. HSP31-like subfamily.</text>
</comment>
<evidence type="ECO:0000256" key="2">
    <source>
        <dbReference type="ARBA" id="ARBA00023239"/>
    </source>
</evidence>
<evidence type="ECO:0000259" key="5">
    <source>
        <dbReference type="Pfam" id="PF01965"/>
    </source>
</evidence>
<dbReference type="InterPro" id="IPR029062">
    <property type="entry name" value="Class_I_gatase-like"/>
</dbReference>
<evidence type="ECO:0000256" key="3">
    <source>
        <dbReference type="ARBA" id="ARBA00038493"/>
    </source>
</evidence>
<reference evidence="6 7" key="1">
    <citation type="submission" date="2017-03" db="EMBL/GenBank/DDBJ databases">
        <title>Complete genome sequence of Blastomonas fulva degrading microcsystin LR.</title>
        <authorList>
            <person name="Lee H.-g."/>
            <person name="Jin L."/>
            <person name="oh H.-M."/>
        </authorList>
    </citation>
    <scope>NUCLEOTIDE SEQUENCE [LARGE SCALE GENOMIC DNA]</scope>
    <source>
        <strain evidence="6 7">T2</strain>
    </source>
</reference>
<dbReference type="PANTHER" id="PTHR48094:SF11">
    <property type="entry name" value="GLUTATHIONE-INDEPENDENT GLYOXALASE HSP31-RELATED"/>
    <property type="match status" value="1"/>
</dbReference>